<dbReference type="STRING" id="70415.A0A5S6QKT1"/>
<dbReference type="Gene3D" id="3.30.740.10">
    <property type="entry name" value="Protein Inhibitor Of Neuronal Nitric Oxide Synthase"/>
    <property type="match status" value="1"/>
</dbReference>
<evidence type="ECO:0000256" key="10">
    <source>
        <dbReference type="RuleBase" id="RU365010"/>
    </source>
</evidence>
<evidence type="ECO:0000313" key="12">
    <source>
        <dbReference type="WBParaSite" id="TMUE_2000007808.1"/>
    </source>
</evidence>
<evidence type="ECO:0000256" key="3">
    <source>
        <dbReference type="ARBA" id="ARBA00022448"/>
    </source>
</evidence>
<keyword evidence="6" id="KW-0509">mRNA transport</keyword>
<dbReference type="PANTHER" id="PTHR11886:SF35">
    <property type="entry name" value="DYNEIN LIGHT CHAIN"/>
    <property type="match status" value="1"/>
</dbReference>
<dbReference type="Proteomes" id="UP000046395">
    <property type="component" value="Unassembled WGS sequence"/>
</dbReference>
<dbReference type="GO" id="GO:0045505">
    <property type="term" value="F:dynein intermediate chain binding"/>
    <property type="evidence" value="ECO:0007669"/>
    <property type="project" value="TreeGrafter"/>
</dbReference>
<keyword evidence="3" id="KW-0813">Transport</keyword>
<reference evidence="12" key="1">
    <citation type="submission" date="2019-12" db="UniProtKB">
        <authorList>
            <consortium name="WormBaseParasite"/>
        </authorList>
    </citation>
    <scope>IDENTIFICATION</scope>
</reference>
<evidence type="ECO:0000256" key="4">
    <source>
        <dbReference type="ARBA" id="ARBA00022490"/>
    </source>
</evidence>
<evidence type="ECO:0000256" key="8">
    <source>
        <dbReference type="ARBA" id="ARBA00023212"/>
    </source>
</evidence>
<dbReference type="GO" id="GO:0007017">
    <property type="term" value="P:microtubule-based process"/>
    <property type="evidence" value="ECO:0007669"/>
    <property type="project" value="InterPro"/>
</dbReference>
<keyword evidence="5 10" id="KW-0493">Microtubule</keyword>
<keyword evidence="11" id="KW-1185">Reference proteome</keyword>
<keyword evidence="8 10" id="KW-0206">Cytoskeleton</keyword>
<dbReference type="FunFam" id="3.30.740.10:FF:000005">
    <property type="entry name" value="Dynein light chain"/>
    <property type="match status" value="1"/>
</dbReference>
<organism evidence="11 12">
    <name type="scientific">Trichuris muris</name>
    <name type="common">Mouse whipworm</name>
    <dbReference type="NCBI Taxonomy" id="70415"/>
    <lineage>
        <taxon>Eukaryota</taxon>
        <taxon>Metazoa</taxon>
        <taxon>Ecdysozoa</taxon>
        <taxon>Nematoda</taxon>
        <taxon>Enoplea</taxon>
        <taxon>Dorylaimia</taxon>
        <taxon>Trichinellida</taxon>
        <taxon>Trichuridae</taxon>
        <taxon>Trichuris</taxon>
    </lineage>
</organism>
<evidence type="ECO:0000313" key="11">
    <source>
        <dbReference type="Proteomes" id="UP000046395"/>
    </source>
</evidence>
<keyword evidence="10" id="KW-0243">Dynein</keyword>
<evidence type="ECO:0000256" key="7">
    <source>
        <dbReference type="ARBA" id="ARBA00022927"/>
    </source>
</evidence>
<dbReference type="GO" id="GO:0005874">
    <property type="term" value="C:microtubule"/>
    <property type="evidence" value="ECO:0007669"/>
    <property type="project" value="UniProtKB-KW"/>
</dbReference>
<evidence type="ECO:0000256" key="6">
    <source>
        <dbReference type="ARBA" id="ARBA00022816"/>
    </source>
</evidence>
<dbReference type="SUPFAM" id="SSF54648">
    <property type="entry name" value="DLC"/>
    <property type="match status" value="1"/>
</dbReference>
<dbReference type="GO" id="GO:0015031">
    <property type="term" value="P:protein transport"/>
    <property type="evidence" value="ECO:0007669"/>
    <property type="project" value="UniProtKB-KW"/>
</dbReference>
<accession>A0A5S6QKT1</accession>
<dbReference type="Pfam" id="PF01221">
    <property type="entry name" value="Dynein_light"/>
    <property type="match status" value="1"/>
</dbReference>
<protein>
    <recommendedName>
        <fullName evidence="10">Dynein light chain</fullName>
    </recommendedName>
</protein>
<keyword evidence="7" id="KW-0653">Protein transport</keyword>
<dbReference type="InterPro" id="IPR037177">
    <property type="entry name" value="DLC_sf"/>
</dbReference>
<keyword evidence="10" id="KW-0505">Motor protein</keyword>
<dbReference type="WBParaSite" id="TMUE_2000007808.1">
    <property type="protein sequence ID" value="TMUE_2000007808.1"/>
    <property type="gene ID" value="WBGene00292698"/>
</dbReference>
<evidence type="ECO:0000256" key="2">
    <source>
        <dbReference type="ARBA" id="ARBA00004245"/>
    </source>
</evidence>
<proteinExistence type="inferred from homology"/>
<dbReference type="InterPro" id="IPR001372">
    <property type="entry name" value="Dynein_light_chain_typ-1/2"/>
</dbReference>
<sequence length="97" mass="11092">MERKGTAGSVVQQFKPAVIMTEMDMTAQTQAIDIAIDALRKHTTEKKIAAEIKRAFDRKYGGKWHCIVGREFGCYLDHGDNCFIYFFVGKFAIALWR</sequence>
<comment type="similarity">
    <text evidence="10">Belongs to the dynein light chain family.</text>
</comment>
<keyword evidence="4 10" id="KW-0963">Cytoplasm</keyword>
<dbReference type="GO" id="GO:0051028">
    <property type="term" value="P:mRNA transport"/>
    <property type="evidence" value="ECO:0007669"/>
    <property type="project" value="UniProtKB-KW"/>
</dbReference>
<evidence type="ECO:0000256" key="5">
    <source>
        <dbReference type="ARBA" id="ARBA00022701"/>
    </source>
</evidence>
<keyword evidence="9" id="KW-0539">Nucleus</keyword>
<name>A0A5S6QKT1_TRIMR</name>
<comment type="subcellular location">
    <subcellularLocation>
        <location evidence="2 10">Cytoplasm</location>
        <location evidence="2 10">Cytoskeleton</location>
    </subcellularLocation>
    <subcellularLocation>
        <location evidence="1">Nucleus</location>
    </subcellularLocation>
</comment>
<dbReference type="AlphaFoldDB" id="A0A5S6QKT1"/>
<evidence type="ECO:0000256" key="1">
    <source>
        <dbReference type="ARBA" id="ARBA00004123"/>
    </source>
</evidence>
<dbReference type="GO" id="GO:0005634">
    <property type="term" value="C:nucleus"/>
    <property type="evidence" value="ECO:0007669"/>
    <property type="project" value="UniProtKB-SubCell"/>
</dbReference>
<dbReference type="GO" id="GO:0005868">
    <property type="term" value="C:cytoplasmic dynein complex"/>
    <property type="evidence" value="ECO:0007669"/>
    <property type="project" value="TreeGrafter"/>
</dbReference>
<dbReference type="SMART" id="SM01375">
    <property type="entry name" value="Dynein_light"/>
    <property type="match status" value="1"/>
</dbReference>
<evidence type="ECO:0000256" key="9">
    <source>
        <dbReference type="ARBA" id="ARBA00023242"/>
    </source>
</evidence>
<dbReference type="PANTHER" id="PTHR11886">
    <property type="entry name" value="DYNEIN LIGHT CHAIN"/>
    <property type="match status" value="1"/>
</dbReference>